<evidence type="ECO:0000256" key="5">
    <source>
        <dbReference type="ARBA" id="ARBA00022927"/>
    </source>
</evidence>
<dbReference type="GO" id="GO:0061651">
    <property type="term" value="F:Atg12 conjugating enzyme activity"/>
    <property type="evidence" value="ECO:0007669"/>
    <property type="project" value="TreeGrafter"/>
</dbReference>
<keyword evidence="4" id="KW-0833">Ubl conjugation pathway</keyword>
<dbReference type="STRING" id="329884.A0A4U0XS15"/>
<dbReference type="GO" id="GO:0032446">
    <property type="term" value="P:protein modification by small protein conjugation"/>
    <property type="evidence" value="ECO:0007669"/>
    <property type="project" value="TreeGrafter"/>
</dbReference>
<dbReference type="Proteomes" id="UP000309340">
    <property type="component" value="Unassembled WGS sequence"/>
</dbReference>
<proteinExistence type="inferred from homology"/>
<evidence type="ECO:0000256" key="1">
    <source>
        <dbReference type="ARBA" id="ARBA00005696"/>
    </source>
</evidence>
<evidence type="ECO:0000256" key="6">
    <source>
        <dbReference type="ARBA" id="ARBA00023006"/>
    </source>
</evidence>
<accession>A0A4U0XS15</accession>
<organism evidence="9 10">
    <name type="scientific">Friedmanniomyces simplex</name>
    <dbReference type="NCBI Taxonomy" id="329884"/>
    <lineage>
        <taxon>Eukaryota</taxon>
        <taxon>Fungi</taxon>
        <taxon>Dikarya</taxon>
        <taxon>Ascomycota</taxon>
        <taxon>Pezizomycotina</taxon>
        <taxon>Dothideomycetes</taxon>
        <taxon>Dothideomycetidae</taxon>
        <taxon>Mycosphaerellales</taxon>
        <taxon>Teratosphaeriaceae</taxon>
        <taxon>Friedmanniomyces</taxon>
    </lineage>
</organism>
<evidence type="ECO:0000256" key="8">
    <source>
        <dbReference type="SAM" id="MobiDB-lite"/>
    </source>
</evidence>
<name>A0A4U0XS15_9PEZI</name>
<dbReference type="PANTHER" id="PTHR14957">
    <property type="entry name" value="UBIQUITIN-LIKE-CONJUGATING ENZYME ATG10"/>
    <property type="match status" value="1"/>
</dbReference>
<dbReference type="GO" id="GO:0015031">
    <property type="term" value="P:protein transport"/>
    <property type="evidence" value="ECO:0007669"/>
    <property type="project" value="UniProtKB-KW"/>
</dbReference>
<evidence type="ECO:0000256" key="4">
    <source>
        <dbReference type="ARBA" id="ARBA00022786"/>
    </source>
</evidence>
<dbReference type="Pfam" id="PF03987">
    <property type="entry name" value="Autophagy_act_C"/>
    <property type="match status" value="1"/>
</dbReference>
<dbReference type="GO" id="GO:0000045">
    <property type="term" value="P:autophagosome assembly"/>
    <property type="evidence" value="ECO:0007669"/>
    <property type="project" value="TreeGrafter"/>
</dbReference>
<dbReference type="GO" id="GO:0005829">
    <property type="term" value="C:cytosol"/>
    <property type="evidence" value="ECO:0007669"/>
    <property type="project" value="TreeGrafter"/>
</dbReference>
<dbReference type="AlphaFoldDB" id="A0A4U0XS15"/>
<protein>
    <recommendedName>
        <fullName evidence="2">Ubiquitin-like-conjugating enzyme ATG10</fullName>
    </recommendedName>
    <alternativeName>
        <fullName evidence="7">Autophagy-related protein 10</fullName>
    </alternativeName>
</protein>
<feature type="region of interest" description="Disordered" evidence="8">
    <location>
        <begin position="1"/>
        <end position="20"/>
    </location>
</feature>
<keyword evidence="3" id="KW-0808">Transferase</keyword>
<keyword evidence="6" id="KW-0072">Autophagy</keyword>
<evidence type="ECO:0000256" key="7">
    <source>
        <dbReference type="ARBA" id="ARBA00029833"/>
    </source>
</evidence>
<dbReference type="InterPro" id="IPR007135">
    <property type="entry name" value="Atg3/Atg10"/>
</dbReference>
<evidence type="ECO:0000256" key="3">
    <source>
        <dbReference type="ARBA" id="ARBA00022679"/>
    </source>
</evidence>
<keyword evidence="5" id="KW-0653">Protein transport</keyword>
<comment type="caution">
    <text evidence="9">The sequence shown here is derived from an EMBL/GenBank/DDBJ whole genome shotgun (WGS) entry which is preliminary data.</text>
</comment>
<dbReference type="EMBL" id="NAJQ01000071">
    <property type="protein sequence ID" value="TKA80390.1"/>
    <property type="molecule type" value="Genomic_DNA"/>
</dbReference>
<dbReference type="Gene3D" id="3.30.1460.50">
    <property type="match status" value="1"/>
</dbReference>
<comment type="similarity">
    <text evidence="1">Belongs to the ATG10 family.</text>
</comment>
<gene>
    <name evidence="9" type="ORF">B0A55_01916</name>
</gene>
<keyword evidence="10" id="KW-1185">Reference proteome</keyword>
<dbReference type="OrthoDB" id="4089664at2759"/>
<evidence type="ECO:0000313" key="10">
    <source>
        <dbReference type="Proteomes" id="UP000309340"/>
    </source>
</evidence>
<reference evidence="9 10" key="1">
    <citation type="submission" date="2017-03" db="EMBL/GenBank/DDBJ databases">
        <title>Genomes of endolithic fungi from Antarctica.</title>
        <authorList>
            <person name="Coleine C."/>
            <person name="Masonjones S."/>
            <person name="Stajich J.E."/>
        </authorList>
    </citation>
    <scope>NUCLEOTIDE SEQUENCE [LARGE SCALE GENOMIC DNA]</scope>
    <source>
        <strain evidence="9 10">CCFEE 5184</strain>
    </source>
</reference>
<keyword evidence="5" id="KW-0813">Transport</keyword>
<dbReference type="GO" id="GO:0000422">
    <property type="term" value="P:autophagy of mitochondrion"/>
    <property type="evidence" value="ECO:0007669"/>
    <property type="project" value="TreeGrafter"/>
</dbReference>
<dbReference type="PANTHER" id="PTHR14957:SF1">
    <property type="entry name" value="UBIQUITIN-LIKE-CONJUGATING ENZYME ATG10"/>
    <property type="match status" value="1"/>
</dbReference>
<evidence type="ECO:0000313" key="9">
    <source>
        <dbReference type="EMBL" id="TKA80390.1"/>
    </source>
</evidence>
<evidence type="ECO:0000256" key="2">
    <source>
        <dbReference type="ARBA" id="ARBA00021099"/>
    </source>
</evidence>
<sequence length="144" mass="15660">MESTGIAEEDDDEEALVRSPRKKEQRPVVVYDIVYSPSYRVPVLYLILKHAPGANIYELLVPISSQPQMQHTGLSGALSLTDHPVTGLPVYFVHPCRTAEAMAAVRGVSSEGPVEYLMLWFGLVGSSVGLAVPVALAEALQNER</sequence>